<keyword evidence="3" id="KW-1185">Reference proteome</keyword>
<feature type="region of interest" description="Disordered" evidence="1">
    <location>
        <begin position="30"/>
        <end position="50"/>
    </location>
</feature>
<dbReference type="EMBL" id="PYGE01000008">
    <property type="protein sequence ID" value="PSL03216.1"/>
    <property type="molecule type" value="Genomic_DNA"/>
</dbReference>
<accession>A0A2P8E172</accession>
<dbReference type="InterPro" id="IPR011051">
    <property type="entry name" value="RmlC_Cupin_sf"/>
</dbReference>
<name>A0A2P8E172_9ACTN</name>
<dbReference type="AlphaFoldDB" id="A0A2P8E172"/>
<comment type="caution">
    <text evidence="2">The sequence shown here is derived from an EMBL/GenBank/DDBJ whole genome shotgun (WGS) entry which is preliminary data.</text>
</comment>
<dbReference type="InterPro" id="IPR014710">
    <property type="entry name" value="RmlC-like_jellyroll"/>
</dbReference>
<gene>
    <name evidence="2" type="ORF">CLV30_108128</name>
</gene>
<protein>
    <submittedName>
        <fullName evidence="2">Cupin domain-containing protein</fullName>
    </submittedName>
</protein>
<evidence type="ECO:0000313" key="2">
    <source>
        <dbReference type="EMBL" id="PSL03216.1"/>
    </source>
</evidence>
<reference evidence="2 3" key="1">
    <citation type="submission" date="2018-03" db="EMBL/GenBank/DDBJ databases">
        <title>Genomic Encyclopedia of Archaeal and Bacterial Type Strains, Phase II (KMG-II): from individual species to whole genera.</title>
        <authorList>
            <person name="Goeker M."/>
        </authorList>
    </citation>
    <scope>NUCLEOTIDE SEQUENCE [LARGE SCALE GENOMIC DNA]</scope>
    <source>
        <strain evidence="2 3">DSM 45211</strain>
    </source>
</reference>
<dbReference type="OrthoDB" id="160522at2"/>
<proteinExistence type="predicted"/>
<evidence type="ECO:0000313" key="3">
    <source>
        <dbReference type="Proteomes" id="UP000243528"/>
    </source>
</evidence>
<dbReference type="RefSeq" id="WP_106537622.1">
    <property type="nucleotide sequence ID" value="NZ_ML142902.1"/>
</dbReference>
<organism evidence="2 3">
    <name type="scientific">Haloactinopolyspora alba</name>
    <dbReference type="NCBI Taxonomy" id="648780"/>
    <lineage>
        <taxon>Bacteria</taxon>
        <taxon>Bacillati</taxon>
        <taxon>Actinomycetota</taxon>
        <taxon>Actinomycetes</taxon>
        <taxon>Jiangellales</taxon>
        <taxon>Jiangellaceae</taxon>
        <taxon>Haloactinopolyspora</taxon>
    </lineage>
</organism>
<sequence length="123" mass="12789">MISHITTPQRVPVPGGKIIDEYVGRASSGDENVSVARMSAPPGWDEPAQTPRFDEVTLVISGSLMVEHDGGSTEIAAGEAVRTPAGERVRYVAGERGAEYVSVCVPAFEIGLAGREDGPGPAA</sequence>
<dbReference type="SUPFAM" id="SSF51182">
    <property type="entry name" value="RmlC-like cupins"/>
    <property type="match status" value="1"/>
</dbReference>
<dbReference type="Gene3D" id="2.60.120.10">
    <property type="entry name" value="Jelly Rolls"/>
    <property type="match status" value="1"/>
</dbReference>
<evidence type="ECO:0000256" key="1">
    <source>
        <dbReference type="SAM" id="MobiDB-lite"/>
    </source>
</evidence>
<dbReference type="Proteomes" id="UP000243528">
    <property type="component" value="Unassembled WGS sequence"/>
</dbReference>